<dbReference type="EMBL" id="CP030759">
    <property type="protein sequence ID" value="AXA34778.1"/>
    <property type="molecule type" value="Genomic_DNA"/>
</dbReference>
<dbReference type="Proteomes" id="UP000262583">
    <property type="component" value="Chromosome"/>
</dbReference>
<evidence type="ECO:0000313" key="2">
    <source>
        <dbReference type="Proteomes" id="UP000262583"/>
    </source>
</evidence>
<dbReference type="KEGG" id="schv:BRCON_0001"/>
<dbReference type="AlphaFoldDB" id="A0A2Z4Y1N2"/>
<evidence type="ECO:0000313" key="1">
    <source>
        <dbReference type="EMBL" id="AXA34778.1"/>
    </source>
</evidence>
<proteinExistence type="predicted"/>
<reference evidence="1 2" key="1">
    <citation type="submission" date="2018-05" db="EMBL/GenBank/DDBJ databases">
        <title>A metagenomic window into the 2 km-deep terrestrial subsurface aquifer revealed taxonomically and functionally diverse microbial community comprising novel uncultured bacterial lineages.</title>
        <authorList>
            <person name="Kadnikov V.V."/>
            <person name="Mardanov A.V."/>
            <person name="Beletsky A.V."/>
            <person name="Banks D."/>
            <person name="Pimenov N.V."/>
            <person name="Frank Y.A."/>
            <person name="Karnachuk O.V."/>
            <person name="Ravin N.V."/>
        </authorList>
    </citation>
    <scope>NUCLEOTIDE SEQUENCE [LARGE SCALE GENOMIC DNA]</scope>
    <source>
        <strain evidence="1">BY</strain>
    </source>
</reference>
<sequence length="39" mass="4229">MFGVLVTHFVARVRIIRACACRLHGAGDAIALAQSEFVE</sequence>
<gene>
    <name evidence="1" type="ORF">BRCON_0001</name>
</gene>
<accession>A0A2Z4Y1N2</accession>
<organism evidence="1 2">
    <name type="scientific">Sumerlaea chitinivorans</name>
    <dbReference type="NCBI Taxonomy" id="2250252"/>
    <lineage>
        <taxon>Bacteria</taxon>
        <taxon>Candidatus Sumerlaeota</taxon>
        <taxon>Candidatus Sumerlaeia</taxon>
        <taxon>Candidatus Sumerlaeales</taxon>
        <taxon>Candidatus Sumerlaeaceae</taxon>
        <taxon>Candidatus Sumerlaea</taxon>
    </lineage>
</organism>
<name>A0A2Z4Y1N2_SUMC1</name>
<protein>
    <submittedName>
        <fullName evidence="1">Uncharacterized protein</fullName>
    </submittedName>
</protein>